<evidence type="ECO:0000313" key="2">
    <source>
        <dbReference type="WBParaSite" id="RSKR_0000387175.1"/>
    </source>
</evidence>
<accession>A0AC35TU70</accession>
<reference evidence="2" key="1">
    <citation type="submission" date="2016-11" db="UniProtKB">
        <authorList>
            <consortium name="WormBaseParasite"/>
        </authorList>
    </citation>
    <scope>IDENTIFICATION</scope>
    <source>
        <strain evidence="2">KR3021</strain>
    </source>
</reference>
<name>A0AC35TU70_9BILA</name>
<proteinExistence type="predicted"/>
<dbReference type="Proteomes" id="UP000095286">
    <property type="component" value="Unplaced"/>
</dbReference>
<sequence>MVIMSLSKAFVEHASTIKLRRLLTLTTKKKLNINFAVVFIKDQKAKLKAKIDKLPPGRLAKIIADWDQNFVKKKPAGRPPKRIFEVLPSASPPPDPPVVYVEVVE</sequence>
<organism evidence="1 2">
    <name type="scientific">Rhabditophanes sp. KR3021</name>
    <dbReference type="NCBI Taxonomy" id="114890"/>
    <lineage>
        <taxon>Eukaryota</taxon>
        <taxon>Metazoa</taxon>
        <taxon>Ecdysozoa</taxon>
        <taxon>Nematoda</taxon>
        <taxon>Chromadorea</taxon>
        <taxon>Rhabditida</taxon>
        <taxon>Tylenchina</taxon>
        <taxon>Panagrolaimomorpha</taxon>
        <taxon>Strongyloidoidea</taxon>
        <taxon>Alloionematidae</taxon>
        <taxon>Rhabditophanes</taxon>
    </lineage>
</organism>
<dbReference type="WBParaSite" id="RSKR_0000387175.1">
    <property type="protein sequence ID" value="RSKR_0000387175.1"/>
    <property type="gene ID" value="RSKR_0000387175"/>
</dbReference>
<protein>
    <submittedName>
        <fullName evidence="2">VHS domain-containing protein</fullName>
    </submittedName>
</protein>
<evidence type="ECO:0000313" key="1">
    <source>
        <dbReference type="Proteomes" id="UP000095286"/>
    </source>
</evidence>